<dbReference type="RefSeq" id="WP_107954840.1">
    <property type="nucleotide sequence ID" value="NZ_QAYE01000007.1"/>
</dbReference>
<evidence type="ECO:0000256" key="1">
    <source>
        <dbReference type="SAM" id="MobiDB-lite"/>
    </source>
</evidence>
<feature type="region of interest" description="Disordered" evidence="1">
    <location>
        <begin position="81"/>
        <end position="108"/>
    </location>
</feature>
<dbReference type="AlphaFoldDB" id="A0A2T5U1F4"/>
<evidence type="ECO:0000313" key="3">
    <source>
        <dbReference type="EMBL" id="PTW45345.1"/>
    </source>
</evidence>
<dbReference type="Proteomes" id="UP000244013">
    <property type="component" value="Unassembled WGS sequence"/>
</dbReference>
<keyword evidence="2" id="KW-1133">Transmembrane helix</keyword>
<protein>
    <submittedName>
        <fullName evidence="3">Uncharacterized protein</fullName>
    </submittedName>
</protein>
<dbReference type="EMBL" id="QAYE01000007">
    <property type="protein sequence ID" value="PTW45345.1"/>
    <property type="molecule type" value="Genomic_DNA"/>
</dbReference>
<proteinExistence type="predicted"/>
<feature type="compositionally biased region" description="Basic and acidic residues" evidence="1">
    <location>
        <begin position="82"/>
        <end position="100"/>
    </location>
</feature>
<evidence type="ECO:0000256" key="2">
    <source>
        <dbReference type="SAM" id="Phobius"/>
    </source>
</evidence>
<feature type="transmembrane region" description="Helical" evidence="2">
    <location>
        <begin position="61"/>
        <end position="81"/>
    </location>
</feature>
<sequence length="108" mass="11093">MSSIPNSAMPHAKVHHDDDHKPKPDAKKNAATSDWVEDATDAAKAGLATATDAVKSHPKTAIAVGATVIAGIAAAIAAPALRAKDAAEKKAPEKKPEPKKPAKAKKPH</sequence>
<feature type="region of interest" description="Disordered" evidence="1">
    <location>
        <begin position="1"/>
        <end position="35"/>
    </location>
</feature>
<gene>
    <name evidence="3" type="ORF">C8J25_10720</name>
</gene>
<reference evidence="3 4" key="1">
    <citation type="submission" date="2018-04" db="EMBL/GenBank/DDBJ databases">
        <title>Genomic Encyclopedia of Type Strains, Phase III (KMG-III): the genomes of soil and plant-associated and newly described type strains.</title>
        <authorList>
            <person name="Whitman W."/>
        </authorList>
    </citation>
    <scope>NUCLEOTIDE SEQUENCE [LARGE SCALE GENOMIC DNA]</scope>
    <source>
        <strain evidence="3 4">MA-olki</strain>
    </source>
</reference>
<keyword evidence="2" id="KW-0812">Transmembrane</keyword>
<evidence type="ECO:0000313" key="4">
    <source>
        <dbReference type="Proteomes" id="UP000244013"/>
    </source>
</evidence>
<comment type="caution">
    <text evidence="3">The sequence shown here is derived from an EMBL/GenBank/DDBJ whole genome shotgun (WGS) entry which is preliminary data.</text>
</comment>
<name>A0A2T5U1F4_9SPHN</name>
<feature type="compositionally biased region" description="Basic and acidic residues" evidence="1">
    <location>
        <begin position="15"/>
        <end position="28"/>
    </location>
</feature>
<accession>A0A2T5U1F4</accession>
<organism evidence="3 4">
    <name type="scientific">Sphingomonas faeni</name>
    <dbReference type="NCBI Taxonomy" id="185950"/>
    <lineage>
        <taxon>Bacteria</taxon>
        <taxon>Pseudomonadati</taxon>
        <taxon>Pseudomonadota</taxon>
        <taxon>Alphaproteobacteria</taxon>
        <taxon>Sphingomonadales</taxon>
        <taxon>Sphingomonadaceae</taxon>
        <taxon>Sphingomonas</taxon>
    </lineage>
</organism>
<dbReference type="GeneID" id="91006656"/>
<keyword evidence="2" id="KW-0472">Membrane</keyword>